<dbReference type="EMBL" id="MU004471">
    <property type="protein sequence ID" value="KAF2649978.1"/>
    <property type="molecule type" value="Genomic_DNA"/>
</dbReference>
<dbReference type="OrthoDB" id="3750626at2759"/>
<evidence type="ECO:0000313" key="2">
    <source>
        <dbReference type="Proteomes" id="UP000799324"/>
    </source>
</evidence>
<sequence>MAKAINRIAALGNDNVQYPYRPVTDSDSNEASWASRTSTWAHYLRYGTDTAWAGVLLCIVPNLEDLTIDMSRRGMVTRLCERDFERLERYPIASLFGDSGDTHDEFDLTLIPGLRKLK</sequence>
<dbReference type="Proteomes" id="UP000799324">
    <property type="component" value="Unassembled WGS sequence"/>
</dbReference>
<reference evidence="1" key="1">
    <citation type="journal article" date="2020" name="Stud. Mycol.">
        <title>101 Dothideomycetes genomes: a test case for predicting lifestyles and emergence of pathogens.</title>
        <authorList>
            <person name="Haridas S."/>
            <person name="Albert R."/>
            <person name="Binder M."/>
            <person name="Bloem J."/>
            <person name="Labutti K."/>
            <person name="Salamov A."/>
            <person name="Andreopoulos B."/>
            <person name="Baker S."/>
            <person name="Barry K."/>
            <person name="Bills G."/>
            <person name="Bluhm B."/>
            <person name="Cannon C."/>
            <person name="Castanera R."/>
            <person name="Culley D."/>
            <person name="Daum C."/>
            <person name="Ezra D."/>
            <person name="Gonzalez J."/>
            <person name="Henrissat B."/>
            <person name="Kuo A."/>
            <person name="Liang C."/>
            <person name="Lipzen A."/>
            <person name="Lutzoni F."/>
            <person name="Magnuson J."/>
            <person name="Mondo S."/>
            <person name="Nolan M."/>
            <person name="Ohm R."/>
            <person name="Pangilinan J."/>
            <person name="Park H.-J."/>
            <person name="Ramirez L."/>
            <person name="Alfaro M."/>
            <person name="Sun H."/>
            <person name="Tritt A."/>
            <person name="Yoshinaga Y."/>
            <person name="Zwiers L.-H."/>
            <person name="Turgeon B."/>
            <person name="Goodwin S."/>
            <person name="Spatafora J."/>
            <person name="Crous P."/>
            <person name="Grigoriev I."/>
        </authorList>
    </citation>
    <scope>NUCLEOTIDE SEQUENCE</scope>
    <source>
        <strain evidence="1">CBS 122681</strain>
    </source>
</reference>
<name>A0A6A6SU57_9PLEO</name>
<dbReference type="AlphaFoldDB" id="A0A6A6SU57"/>
<evidence type="ECO:0000313" key="1">
    <source>
        <dbReference type="EMBL" id="KAF2649978.1"/>
    </source>
</evidence>
<organism evidence="1 2">
    <name type="scientific">Lophiostoma macrostomum CBS 122681</name>
    <dbReference type="NCBI Taxonomy" id="1314788"/>
    <lineage>
        <taxon>Eukaryota</taxon>
        <taxon>Fungi</taxon>
        <taxon>Dikarya</taxon>
        <taxon>Ascomycota</taxon>
        <taxon>Pezizomycotina</taxon>
        <taxon>Dothideomycetes</taxon>
        <taxon>Pleosporomycetidae</taxon>
        <taxon>Pleosporales</taxon>
        <taxon>Lophiostomataceae</taxon>
        <taxon>Lophiostoma</taxon>
    </lineage>
</organism>
<accession>A0A6A6SU57</accession>
<proteinExistence type="predicted"/>
<keyword evidence="2" id="KW-1185">Reference proteome</keyword>
<gene>
    <name evidence="1" type="ORF">K491DRAFT_721167</name>
</gene>
<protein>
    <submittedName>
        <fullName evidence="1">Uncharacterized protein</fullName>
    </submittedName>
</protein>